<dbReference type="AlphaFoldDB" id="A0A1W1GUX3"/>
<organism evidence="1 2">
    <name type="scientific">Stenotrophomonas indicatrix</name>
    <dbReference type="NCBI Taxonomy" id="2045451"/>
    <lineage>
        <taxon>Bacteria</taxon>
        <taxon>Pseudomonadati</taxon>
        <taxon>Pseudomonadota</taxon>
        <taxon>Gammaproteobacteria</taxon>
        <taxon>Lysobacterales</taxon>
        <taxon>Lysobacteraceae</taxon>
        <taxon>Stenotrophomonas</taxon>
    </lineage>
</organism>
<reference evidence="2" key="1">
    <citation type="submission" date="2016-10" db="EMBL/GenBank/DDBJ databases">
        <authorList>
            <person name="Varghese N."/>
            <person name="Submissions S."/>
        </authorList>
    </citation>
    <scope>NUCLEOTIDE SEQUENCE [LARGE SCALE GENOMIC DNA]</scope>
    <source>
        <strain evidence="2">92MFCol6.1</strain>
    </source>
</reference>
<sequence length="235" mass="26326">MPSFRPGVRPHKCNALLITRRAMAVPDWRARPSLPAARQYRQGRSGQLNHPPSQSCADGDIEKPMKIVKSAFALLVAAGFYMASSKTHAYVLIKEEAAIKLIDGIPAICIPSRSWGSYQVSSLLVMELYAHRKERWLITLKDDARPMKLRPGKCISYGSIPRGYQLGPHKEDAHHFSFETNKTYRFSLYRAGRFMAIFQTGIYETTFCLKEDADGTVSIQTVSIQKDSACPGSSR</sequence>
<protein>
    <submittedName>
        <fullName evidence="1">Uncharacterized protein</fullName>
    </submittedName>
</protein>
<dbReference type="Proteomes" id="UP000191133">
    <property type="component" value="Unassembled WGS sequence"/>
</dbReference>
<gene>
    <name evidence="1" type="ORF">SAMN04488690_0801</name>
</gene>
<accession>A0A1W1GUX3</accession>
<evidence type="ECO:0000313" key="1">
    <source>
        <dbReference type="EMBL" id="SLM23115.1"/>
    </source>
</evidence>
<dbReference type="EMBL" id="FWEU01000001">
    <property type="protein sequence ID" value="SLM23115.1"/>
    <property type="molecule type" value="Genomic_DNA"/>
</dbReference>
<name>A0A1W1GUX3_9GAMM</name>
<evidence type="ECO:0000313" key="2">
    <source>
        <dbReference type="Proteomes" id="UP000191133"/>
    </source>
</evidence>
<proteinExistence type="predicted"/>